<sequence length="68" mass="7393">MSLPCEADAAYETARLYQIWGAHGLDTVTFRTLADYAARAEWLLSGGLWRIAAAGQQPSGSRFIVAGY</sequence>
<organism evidence="1 2">
    <name type="scientific">Pseudomonas viridiflava ICMP 13104</name>
    <dbReference type="NCBI Taxonomy" id="1198305"/>
    <lineage>
        <taxon>Bacteria</taxon>
        <taxon>Pseudomonadati</taxon>
        <taxon>Pseudomonadota</taxon>
        <taxon>Gammaproteobacteria</taxon>
        <taxon>Pseudomonadales</taxon>
        <taxon>Pseudomonadaceae</taxon>
        <taxon>Pseudomonas</taxon>
    </lineage>
</organism>
<protein>
    <submittedName>
        <fullName evidence="1">Uncharacterized protein</fullName>
    </submittedName>
</protein>
<dbReference type="AlphaFoldDB" id="A0A0W0H2U2"/>
<dbReference type="EMBL" id="LKEJ01000190">
    <property type="protein sequence ID" value="KTB55130.1"/>
    <property type="molecule type" value="Genomic_DNA"/>
</dbReference>
<comment type="caution">
    <text evidence="1">The sequence shown here is derived from an EMBL/GenBank/DDBJ whole genome shotgun (WGS) entry which is preliminary data.</text>
</comment>
<evidence type="ECO:0000313" key="2">
    <source>
        <dbReference type="Proteomes" id="UP000053048"/>
    </source>
</evidence>
<evidence type="ECO:0000313" key="1">
    <source>
        <dbReference type="EMBL" id="KTB55130.1"/>
    </source>
</evidence>
<keyword evidence="2" id="KW-1185">Reference proteome</keyword>
<name>A0A0W0H2U2_PSEVI</name>
<proteinExistence type="predicted"/>
<accession>A0A0W0H2U2</accession>
<gene>
    <name evidence="1" type="ORF">AO067_09880</name>
</gene>
<reference evidence="1 2" key="1">
    <citation type="submission" date="2015-09" db="EMBL/GenBank/DDBJ databases">
        <title>Genome sequence of ICMP 13104.</title>
        <authorList>
            <person name="Visnovsky S."/>
            <person name="Lu A."/>
            <person name="Panda P."/>
            <person name="Pitman A."/>
        </authorList>
    </citation>
    <scope>NUCLEOTIDE SEQUENCE [LARGE SCALE GENOMIC DNA]</scope>
    <source>
        <strain evidence="1 2">ICMP 13104</strain>
    </source>
</reference>
<dbReference type="Proteomes" id="UP000053048">
    <property type="component" value="Unassembled WGS sequence"/>
</dbReference>